<evidence type="ECO:0000313" key="3">
    <source>
        <dbReference type="Proteomes" id="UP000053110"/>
    </source>
</evidence>
<gene>
    <name evidence="1" type="ORF">BGT96224_Ac30466</name>
    <name evidence="2" type="ORF">BGT96224V2_LOCUS1469</name>
</gene>
<feature type="non-terminal residue" evidence="2">
    <location>
        <position position="260"/>
    </location>
</feature>
<reference evidence="3" key="1">
    <citation type="journal article" date="2013" name="Nat. Genet.">
        <title>The wheat powdery mildew genome shows the unique evolution of an obligate biotroph.</title>
        <authorList>
            <person name="Wicker T."/>
            <person name="Oberhaensli S."/>
            <person name="Parlange F."/>
            <person name="Buchmann J.P."/>
            <person name="Shatalina M."/>
            <person name="Roffler S."/>
            <person name="Ben-David R."/>
            <person name="Dolezel J."/>
            <person name="Simkova H."/>
            <person name="Schulze-Lefert P."/>
            <person name="Spanu P.D."/>
            <person name="Bruggmann R."/>
            <person name="Amselem J."/>
            <person name="Quesneville H."/>
            <person name="Ver Loren van Themaat E."/>
            <person name="Paape T."/>
            <person name="Shimizu K.K."/>
            <person name="Keller B."/>
        </authorList>
    </citation>
    <scope>NUCLEOTIDE SEQUENCE [LARGE SCALE GENOMIC DNA]</scope>
    <source>
        <strain evidence="3">96224</strain>
    </source>
</reference>
<dbReference type="EMBL" id="KE374989">
    <property type="protein sequence ID" value="EPQ66735.1"/>
    <property type="molecule type" value="Genomic_DNA"/>
</dbReference>
<dbReference type="EMBL" id="UIGY01000016">
    <property type="protein sequence ID" value="SUZ08308.1"/>
    <property type="molecule type" value="Genomic_DNA"/>
</dbReference>
<evidence type="ECO:0000313" key="2">
    <source>
        <dbReference type="EMBL" id="SUZ08308.1"/>
    </source>
</evidence>
<proteinExistence type="predicted"/>
<dbReference type="AlphaFoldDB" id="A0A061HQY5"/>
<sequence length="260" mass="29495">MHCLYLIISPISLTQQSDKLNYHLVSHYREGHLDEYIRYRGSIPNVHNLGRKLGNIHHFPLAIIAVDYSWGKLCATDIIHLQEVYNYFGGRPNREVNLKKGSSDLMDKDYMVCHNILLQARDKRSKIRLSSVINAEFAPCTLKILLRLVSSNHAKVVGPFSSYSHQKKSRLSVIGNVNIPAKNILDSPDPIISTVIEGTEMHLVSVAGYLKLIIKKGPDIFEIMPRLGDHPDDKLYDFLVNYEAFHQVAPKLNLEQASIV</sequence>
<accession>A0A061HQY5</accession>
<reference evidence="1" key="2">
    <citation type="submission" date="2013-01" db="EMBL/GenBank/DDBJ databases">
        <title>The wheat powdery mildew genome reveals unique evolution of an obligate biotroph.</title>
        <authorList>
            <person name="Oberhaensli S."/>
            <person name="Wicker T."/>
            <person name="Keller B."/>
        </authorList>
    </citation>
    <scope>NUCLEOTIDE SEQUENCE</scope>
    <source>
        <strain evidence="1">96224</strain>
    </source>
</reference>
<name>A0A061HQY5_BLUGR</name>
<evidence type="ECO:0000313" key="1">
    <source>
        <dbReference type="EMBL" id="EPQ66735.1"/>
    </source>
</evidence>
<organism evidence="2">
    <name type="scientific">Blumeria graminis f. sp. tritici 96224</name>
    <dbReference type="NCBI Taxonomy" id="1268274"/>
    <lineage>
        <taxon>Eukaryota</taxon>
        <taxon>Fungi</taxon>
        <taxon>Dikarya</taxon>
        <taxon>Ascomycota</taxon>
        <taxon>Pezizomycotina</taxon>
        <taxon>Leotiomycetes</taxon>
        <taxon>Erysiphales</taxon>
        <taxon>Erysiphaceae</taxon>
        <taxon>Blumeria</taxon>
    </lineage>
</organism>
<protein>
    <submittedName>
        <fullName evidence="2">BgtAc-30466</fullName>
    </submittedName>
</protein>
<dbReference type="HOGENOM" id="CLU_1094103_0_0_1"/>
<dbReference type="Proteomes" id="UP000053110">
    <property type="component" value="Unassembled WGS sequence"/>
</dbReference>
<reference evidence="2" key="3">
    <citation type="submission" date="2018-07" db="EMBL/GenBank/DDBJ databases">
        <authorList>
            <person name="Quirk P.G."/>
            <person name="Krulwich T.A."/>
        </authorList>
    </citation>
    <scope>NUCLEOTIDE SEQUENCE</scope>
    <source>
        <strain evidence="2">96224</strain>
    </source>
</reference>